<evidence type="ECO:0000256" key="1">
    <source>
        <dbReference type="SAM" id="Phobius"/>
    </source>
</evidence>
<accession>A0ABT1NRP5</accession>
<feature type="transmembrane region" description="Helical" evidence="1">
    <location>
        <begin position="174"/>
        <end position="191"/>
    </location>
</feature>
<feature type="transmembrane region" description="Helical" evidence="1">
    <location>
        <begin position="82"/>
        <end position="102"/>
    </location>
</feature>
<feature type="transmembrane region" description="Helical" evidence="1">
    <location>
        <begin position="20"/>
        <end position="42"/>
    </location>
</feature>
<name>A0ABT1NRP5_9MICC</name>
<dbReference type="Proteomes" id="UP001206924">
    <property type="component" value="Unassembled WGS sequence"/>
</dbReference>
<keyword evidence="1" id="KW-1133">Transmembrane helix</keyword>
<keyword evidence="1" id="KW-0812">Transmembrane</keyword>
<feature type="transmembrane region" description="Helical" evidence="1">
    <location>
        <begin position="140"/>
        <end position="162"/>
    </location>
</feature>
<dbReference type="EMBL" id="JANFLP010000010">
    <property type="protein sequence ID" value="MCQ1950353.1"/>
    <property type="molecule type" value="Genomic_DNA"/>
</dbReference>
<keyword evidence="1" id="KW-0472">Membrane</keyword>
<proteinExistence type="predicted"/>
<evidence type="ECO:0000313" key="3">
    <source>
        <dbReference type="Proteomes" id="UP001206924"/>
    </source>
</evidence>
<evidence type="ECO:0000313" key="2">
    <source>
        <dbReference type="EMBL" id="MCQ1950353.1"/>
    </source>
</evidence>
<evidence type="ECO:0008006" key="4">
    <source>
        <dbReference type="Google" id="ProtNLM"/>
    </source>
</evidence>
<keyword evidence="3" id="KW-1185">Reference proteome</keyword>
<sequence length="202" mass="21659">MAPFADDTRFPARKAGVMDILVYLIIGSEVGFWVLLAAGLGARYLFHRRRLGMVLLACVPLLDVVLLAASAADLALGGRAESIHGLAAFYLGFSVAFGHSLIRWADVRVAHRFAGGPAPVKPAKGTPEYRRSLWAEYGRVLMATGITVAVLLAMITIVAAPGEAEVLWDWVKRAGLVAGIWLLAGPVYGMFETAPREKAGRS</sequence>
<gene>
    <name evidence="2" type="ORF">NNX28_10460</name>
</gene>
<feature type="transmembrane region" description="Helical" evidence="1">
    <location>
        <begin position="54"/>
        <end position="76"/>
    </location>
</feature>
<dbReference type="RefSeq" id="WP_255865705.1">
    <property type="nucleotide sequence ID" value="NZ_CP104263.1"/>
</dbReference>
<protein>
    <recommendedName>
        <fullName evidence="4">Integral membrane protein</fullName>
    </recommendedName>
</protein>
<organism evidence="2 3">
    <name type="scientific">Arthrobacter jinronghuae</name>
    <dbReference type="NCBI Taxonomy" id="2964609"/>
    <lineage>
        <taxon>Bacteria</taxon>
        <taxon>Bacillati</taxon>
        <taxon>Actinomycetota</taxon>
        <taxon>Actinomycetes</taxon>
        <taxon>Micrococcales</taxon>
        <taxon>Micrococcaceae</taxon>
        <taxon>Arthrobacter</taxon>
    </lineage>
</organism>
<reference evidence="2 3" key="1">
    <citation type="submission" date="2022-07" db="EMBL/GenBank/DDBJ databases">
        <title>Novel species in genus Arthrobacter.</title>
        <authorList>
            <person name="Liu Y."/>
        </authorList>
    </citation>
    <scope>NUCLEOTIDE SEQUENCE [LARGE SCALE GENOMIC DNA]</scope>
    <source>
        <strain evidence="3">zg-Y859</strain>
    </source>
</reference>
<comment type="caution">
    <text evidence="2">The sequence shown here is derived from an EMBL/GenBank/DDBJ whole genome shotgun (WGS) entry which is preliminary data.</text>
</comment>